<sequence>MPIVIARAPMRTVRPSGLTQRWAQPAKELKRLRDNGVIRRLAHGHYIAPPDGAVARDWRPDLETAAMALATARYGDRVPVLMGMGAARFHRAVPRAFDRTVVAVPEQAHRVDLDDELGRVVFATRDTALLDARLEEFGIGRALVATPEQTVLDVAHRPEWGGGDDVAAETIRALWPRVDRVRLDRLAVRQGRVAARDRAIRVATREPVTKESQQ</sequence>
<dbReference type="Proteomes" id="UP000818266">
    <property type="component" value="Unassembled WGS sequence"/>
</dbReference>
<protein>
    <recommendedName>
        <fullName evidence="1">AbiEi antitoxin C-terminal domain-containing protein</fullName>
    </recommendedName>
</protein>
<dbReference type="RefSeq" id="WP_165638048.1">
    <property type="nucleotide sequence ID" value="NZ_JAVJPO010000002.1"/>
</dbReference>
<evidence type="ECO:0000259" key="1">
    <source>
        <dbReference type="Pfam" id="PF09407"/>
    </source>
</evidence>
<evidence type="ECO:0000313" key="3">
    <source>
        <dbReference type="Proteomes" id="UP000818266"/>
    </source>
</evidence>
<comment type="caution">
    <text evidence="2">The sequence shown here is derived from an EMBL/GenBank/DDBJ whole genome shotgun (WGS) entry which is preliminary data.</text>
</comment>
<dbReference type="Pfam" id="PF09407">
    <property type="entry name" value="AbiEi_1"/>
    <property type="match status" value="1"/>
</dbReference>
<dbReference type="InterPro" id="IPR018547">
    <property type="entry name" value="AbiEi_C"/>
</dbReference>
<dbReference type="EMBL" id="VIKT02000005">
    <property type="protein sequence ID" value="NHF62494.1"/>
    <property type="molecule type" value="Genomic_DNA"/>
</dbReference>
<gene>
    <name evidence="2" type="ORF">FK219_004440</name>
</gene>
<organism evidence="2 3">
    <name type="scientific">Microcella pacifica</name>
    <dbReference type="NCBI Taxonomy" id="2591847"/>
    <lineage>
        <taxon>Bacteria</taxon>
        <taxon>Bacillati</taxon>
        <taxon>Actinomycetota</taxon>
        <taxon>Actinomycetes</taxon>
        <taxon>Micrococcales</taxon>
        <taxon>Microbacteriaceae</taxon>
        <taxon>Microcella</taxon>
    </lineage>
</organism>
<evidence type="ECO:0000313" key="2">
    <source>
        <dbReference type="EMBL" id="NHF62494.1"/>
    </source>
</evidence>
<name>A0A9E5MJZ5_9MICO</name>
<keyword evidence="3" id="KW-1185">Reference proteome</keyword>
<dbReference type="AlphaFoldDB" id="A0A9E5MJZ5"/>
<feature type="domain" description="AbiEi antitoxin C-terminal" evidence="1">
    <location>
        <begin position="83"/>
        <end position="199"/>
    </location>
</feature>
<accession>A0A9E5MJZ5</accession>
<reference evidence="2 3" key="1">
    <citation type="submission" date="2020-03" db="EMBL/GenBank/DDBJ databases">
        <title>Chryseoglobus sp. isolated from a deep-sea seamount.</title>
        <authorList>
            <person name="Zhang D.-C."/>
        </authorList>
    </citation>
    <scope>NUCLEOTIDE SEQUENCE [LARGE SCALE GENOMIC DNA]</scope>
    <source>
        <strain evidence="2 3">KN1116</strain>
    </source>
</reference>
<proteinExistence type="predicted"/>